<accession>A0A9P8W098</accession>
<evidence type="ECO:0000256" key="8">
    <source>
        <dbReference type="ARBA" id="ARBA00048428"/>
    </source>
</evidence>
<evidence type="ECO:0000256" key="6">
    <source>
        <dbReference type="ARBA" id="ARBA00047941"/>
    </source>
</evidence>
<evidence type="ECO:0000256" key="1">
    <source>
        <dbReference type="ARBA" id="ARBA00022679"/>
    </source>
</evidence>
<sequence length="291" mass="31209">MDSQKIYDQVSTHYSAALQKTTPEYGGAIAKSFGYSEEELASAAEGSNLGLSCGNPLAIAGLREGETVIDLGSGAGFDAFLAADRVGPSGRVIGVDMNKDMLAKANKIKTTTEKANVEFVKSGITDMPGLESEIADCIISNCVINLVPAAEKHLVFKEMFRLLKPSGRLAISDILAKKQMPEKLKSDMAMYVGCISGASMVSEYENFLQEAGFTEILITKTQSDLNVYFQINEDGLKKTEGCIATNSDKEGRGKCCKPSSEVCSEFQTSSCCGATNFNEWAGSFKVFAVKN</sequence>
<reference evidence="10 11" key="1">
    <citation type="journal article" date="2021" name="Nat. Commun.">
        <title>Genetic determinants of endophytism in the Arabidopsis root mycobiome.</title>
        <authorList>
            <person name="Mesny F."/>
            <person name="Miyauchi S."/>
            <person name="Thiergart T."/>
            <person name="Pickel B."/>
            <person name="Atanasova L."/>
            <person name="Karlsson M."/>
            <person name="Huettel B."/>
            <person name="Barry K.W."/>
            <person name="Haridas S."/>
            <person name="Chen C."/>
            <person name="Bauer D."/>
            <person name="Andreopoulos W."/>
            <person name="Pangilinan J."/>
            <person name="LaButti K."/>
            <person name="Riley R."/>
            <person name="Lipzen A."/>
            <person name="Clum A."/>
            <person name="Drula E."/>
            <person name="Henrissat B."/>
            <person name="Kohler A."/>
            <person name="Grigoriev I.V."/>
            <person name="Martin F.M."/>
            <person name="Hacquard S."/>
        </authorList>
    </citation>
    <scope>NUCLEOTIDE SEQUENCE [LARGE SCALE GENOMIC DNA]</scope>
    <source>
        <strain evidence="10 11">MPI-CAGE-CH-0241</strain>
    </source>
</reference>
<dbReference type="Pfam" id="PF13847">
    <property type="entry name" value="Methyltransf_31"/>
    <property type="match status" value="1"/>
</dbReference>
<dbReference type="InterPro" id="IPR025714">
    <property type="entry name" value="Methyltranfer_dom"/>
</dbReference>
<name>A0A9P8W098_9HYPO</name>
<dbReference type="SUPFAM" id="SSF53335">
    <property type="entry name" value="S-adenosyl-L-methionine-dependent methyltransferases"/>
    <property type="match status" value="1"/>
</dbReference>
<dbReference type="GO" id="GO:0030791">
    <property type="term" value="F:arsenite methyltransferase activity"/>
    <property type="evidence" value="ECO:0007669"/>
    <property type="project" value="UniProtKB-EC"/>
</dbReference>
<dbReference type="CDD" id="cd02440">
    <property type="entry name" value="AdoMet_MTases"/>
    <property type="match status" value="1"/>
</dbReference>
<keyword evidence="2" id="KW-0949">S-adenosyl-L-methionine</keyword>
<dbReference type="OrthoDB" id="66144at2759"/>
<dbReference type="AlphaFoldDB" id="A0A9P8W098"/>
<evidence type="ECO:0000256" key="2">
    <source>
        <dbReference type="ARBA" id="ARBA00022691"/>
    </source>
</evidence>
<evidence type="ECO:0000256" key="3">
    <source>
        <dbReference type="ARBA" id="ARBA00034487"/>
    </source>
</evidence>
<evidence type="ECO:0000256" key="4">
    <source>
        <dbReference type="ARBA" id="ARBA00034521"/>
    </source>
</evidence>
<comment type="catalytic activity">
    <reaction evidence="6">
        <text>arsenic triglutathione + [thioredoxin]-dithiol + S-adenosyl-L-methionine + 2 H2O = methylarsonous acid + [thioredoxin]-disulfide + 3 glutathione + S-adenosyl-L-homocysteine + H(+)</text>
        <dbReference type="Rhea" id="RHEA:69460"/>
        <dbReference type="Rhea" id="RHEA-COMP:10698"/>
        <dbReference type="Rhea" id="RHEA-COMP:10700"/>
        <dbReference type="ChEBI" id="CHEBI:15377"/>
        <dbReference type="ChEBI" id="CHEBI:15378"/>
        <dbReference type="ChEBI" id="CHEBI:17826"/>
        <dbReference type="ChEBI" id="CHEBI:29950"/>
        <dbReference type="ChEBI" id="CHEBI:50058"/>
        <dbReference type="ChEBI" id="CHEBI:57856"/>
        <dbReference type="ChEBI" id="CHEBI:57925"/>
        <dbReference type="ChEBI" id="CHEBI:59789"/>
        <dbReference type="ChEBI" id="CHEBI:183640"/>
        <dbReference type="EC" id="2.1.1.137"/>
    </reaction>
</comment>
<evidence type="ECO:0000256" key="7">
    <source>
        <dbReference type="ARBA" id="ARBA00047943"/>
    </source>
</evidence>
<comment type="similarity">
    <text evidence="3">Belongs to the methyltransferase superfamily. Arsenite methyltransferase family.</text>
</comment>
<dbReference type="InterPro" id="IPR029063">
    <property type="entry name" value="SAM-dependent_MTases_sf"/>
</dbReference>
<feature type="domain" description="Methyltransferase" evidence="9">
    <location>
        <begin position="63"/>
        <end position="212"/>
    </location>
</feature>
<gene>
    <name evidence="10" type="ORF">B0T10DRAFT_539086</name>
</gene>
<keyword evidence="11" id="KW-1185">Reference proteome</keyword>
<evidence type="ECO:0000313" key="10">
    <source>
        <dbReference type="EMBL" id="KAH6886780.1"/>
    </source>
</evidence>
<protein>
    <recommendedName>
        <fullName evidence="5">Arsenite methyltransferase</fullName>
        <ecNumber evidence="4">2.1.1.137</ecNumber>
    </recommendedName>
</protein>
<comment type="catalytic activity">
    <reaction evidence="7">
        <text>arsenic triglutathione + 2 [thioredoxin]-dithiol + 2 S-adenosyl-L-methionine + H2O = dimethylarsinous acid + 2 [thioredoxin]-disulfide + 3 glutathione + 2 S-adenosyl-L-homocysteine + 2 H(+)</text>
        <dbReference type="Rhea" id="RHEA:69464"/>
        <dbReference type="Rhea" id="RHEA-COMP:10698"/>
        <dbReference type="Rhea" id="RHEA-COMP:10700"/>
        <dbReference type="ChEBI" id="CHEBI:15377"/>
        <dbReference type="ChEBI" id="CHEBI:15378"/>
        <dbReference type="ChEBI" id="CHEBI:23808"/>
        <dbReference type="ChEBI" id="CHEBI:29950"/>
        <dbReference type="ChEBI" id="CHEBI:50058"/>
        <dbReference type="ChEBI" id="CHEBI:57856"/>
        <dbReference type="ChEBI" id="CHEBI:57925"/>
        <dbReference type="ChEBI" id="CHEBI:59789"/>
        <dbReference type="ChEBI" id="CHEBI:183640"/>
        <dbReference type="EC" id="2.1.1.137"/>
    </reaction>
</comment>
<comment type="catalytic activity">
    <reaction evidence="8">
        <text>arsenic triglutathione + 3 [thioredoxin]-dithiol + 3 S-adenosyl-L-methionine = trimethylarsine + 3 [thioredoxin]-disulfide + 3 glutathione + 3 S-adenosyl-L-homocysteine + 3 H(+)</text>
        <dbReference type="Rhea" id="RHEA:69432"/>
        <dbReference type="Rhea" id="RHEA-COMP:10698"/>
        <dbReference type="Rhea" id="RHEA-COMP:10700"/>
        <dbReference type="ChEBI" id="CHEBI:15378"/>
        <dbReference type="ChEBI" id="CHEBI:27130"/>
        <dbReference type="ChEBI" id="CHEBI:29950"/>
        <dbReference type="ChEBI" id="CHEBI:50058"/>
        <dbReference type="ChEBI" id="CHEBI:57856"/>
        <dbReference type="ChEBI" id="CHEBI:57925"/>
        <dbReference type="ChEBI" id="CHEBI:59789"/>
        <dbReference type="ChEBI" id="CHEBI:183640"/>
        <dbReference type="EC" id="2.1.1.137"/>
    </reaction>
</comment>
<evidence type="ECO:0000313" key="11">
    <source>
        <dbReference type="Proteomes" id="UP000777438"/>
    </source>
</evidence>
<dbReference type="GO" id="GO:0032259">
    <property type="term" value="P:methylation"/>
    <property type="evidence" value="ECO:0007669"/>
    <property type="project" value="UniProtKB-KW"/>
</dbReference>
<keyword evidence="1" id="KW-0808">Transferase</keyword>
<comment type="caution">
    <text evidence="10">The sequence shown here is derived from an EMBL/GenBank/DDBJ whole genome shotgun (WGS) entry which is preliminary data.</text>
</comment>
<dbReference type="EMBL" id="JAGPYM010000015">
    <property type="protein sequence ID" value="KAH6886780.1"/>
    <property type="molecule type" value="Genomic_DNA"/>
</dbReference>
<keyword evidence="10" id="KW-0489">Methyltransferase</keyword>
<evidence type="ECO:0000256" key="5">
    <source>
        <dbReference type="ARBA" id="ARBA00034545"/>
    </source>
</evidence>
<dbReference type="EC" id="2.1.1.137" evidence="4"/>
<evidence type="ECO:0000259" key="9">
    <source>
        <dbReference type="Pfam" id="PF13847"/>
    </source>
</evidence>
<proteinExistence type="inferred from homology"/>
<dbReference type="PANTHER" id="PTHR43675">
    <property type="entry name" value="ARSENITE METHYLTRANSFERASE"/>
    <property type="match status" value="1"/>
</dbReference>
<dbReference type="InterPro" id="IPR026669">
    <property type="entry name" value="Arsenite_MeTrfase-like"/>
</dbReference>
<dbReference type="PANTHER" id="PTHR43675:SF8">
    <property type="entry name" value="ARSENITE METHYLTRANSFERASE"/>
    <property type="match status" value="1"/>
</dbReference>
<organism evidence="10 11">
    <name type="scientific">Thelonectria olida</name>
    <dbReference type="NCBI Taxonomy" id="1576542"/>
    <lineage>
        <taxon>Eukaryota</taxon>
        <taxon>Fungi</taxon>
        <taxon>Dikarya</taxon>
        <taxon>Ascomycota</taxon>
        <taxon>Pezizomycotina</taxon>
        <taxon>Sordariomycetes</taxon>
        <taxon>Hypocreomycetidae</taxon>
        <taxon>Hypocreales</taxon>
        <taxon>Nectriaceae</taxon>
        <taxon>Thelonectria</taxon>
    </lineage>
</organism>
<dbReference type="Proteomes" id="UP000777438">
    <property type="component" value="Unassembled WGS sequence"/>
</dbReference>
<dbReference type="Gene3D" id="3.40.50.150">
    <property type="entry name" value="Vaccinia Virus protein VP39"/>
    <property type="match status" value="1"/>
</dbReference>